<evidence type="ECO:0000256" key="4">
    <source>
        <dbReference type="ARBA" id="ARBA00022989"/>
    </source>
</evidence>
<feature type="region of interest" description="Disordered" evidence="8">
    <location>
        <begin position="71"/>
        <end position="99"/>
    </location>
</feature>
<feature type="compositionally biased region" description="Polar residues" evidence="8">
    <location>
        <begin position="339"/>
        <end position="351"/>
    </location>
</feature>
<feature type="region of interest" description="Disordered" evidence="8">
    <location>
        <begin position="453"/>
        <end position="474"/>
    </location>
</feature>
<evidence type="ECO:0000313" key="12">
    <source>
        <dbReference type="Proteomes" id="UP000298652"/>
    </source>
</evidence>
<protein>
    <recommendedName>
        <fullName evidence="7">Formin-like protein</fullName>
    </recommendedName>
</protein>
<name>A0A4U6VXC8_SETVI</name>
<dbReference type="SMART" id="SM00498">
    <property type="entry name" value="FH2"/>
    <property type="match status" value="1"/>
</dbReference>
<feature type="region of interest" description="Disordered" evidence="8">
    <location>
        <begin position="888"/>
        <end position="924"/>
    </location>
</feature>
<dbReference type="InterPro" id="IPR042201">
    <property type="entry name" value="FH2_Formin_sf"/>
</dbReference>
<proteinExistence type="inferred from homology"/>
<dbReference type="PANTHER" id="PTHR23213:SF336">
    <property type="entry name" value="FORMIN-LIKE PROTEIN 15"/>
    <property type="match status" value="1"/>
</dbReference>
<dbReference type="Pfam" id="PF02181">
    <property type="entry name" value="FH2"/>
    <property type="match status" value="1"/>
</dbReference>
<feature type="domain" description="FH2" evidence="10">
    <location>
        <begin position="473"/>
        <end position="900"/>
    </location>
</feature>
<dbReference type="GO" id="GO:0016020">
    <property type="term" value="C:membrane"/>
    <property type="evidence" value="ECO:0007669"/>
    <property type="project" value="UniProtKB-SubCell"/>
</dbReference>
<keyword evidence="4 9" id="KW-1133">Transmembrane helix</keyword>
<evidence type="ECO:0000256" key="7">
    <source>
        <dbReference type="RuleBase" id="RU361260"/>
    </source>
</evidence>
<evidence type="ECO:0000313" key="11">
    <source>
        <dbReference type="EMBL" id="TKW34152.1"/>
    </source>
</evidence>
<keyword evidence="3" id="KW-0732">Signal</keyword>
<dbReference type="InterPro" id="IPR015425">
    <property type="entry name" value="FH2_Formin"/>
</dbReference>
<feature type="compositionally biased region" description="Low complexity" evidence="8">
    <location>
        <begin position="913"/>
        <end position="924"/>
    </location>
</feature>
<feature type="region of interest" description="Disordered" evidence="8">
    <location>
        <begin position="382"/>
        <end position="441"/>
    </location>
</feature>
<evidence type="ECO:0000256" key="6">
    <source>
        <dbReference type="ARBA" id="ARBA00025793"/>
    </source>
</evidence>
<feature type="compositionally biased region" description="Low complexity" evidence="8">
    <location>
        <begin position="225"/>
        <end position="251"/>
    </location>
</feature>
<organism evidence="11 12">
    <name type="scientific">Setaria viridis</name>
    <name type="common">Green bristlegrass</name>
    <name type="synonym">Setaria italica subsp. viridis</name>
    <dbReference type="NCBI Taxonomy" id="4556"/>
    <lineage>
        <taxon>Eukaryota</taxon>
        <taxon>Viridiplantae</taxon>
        <taxon>Streptophyta</taxon>
        <taxon>Embryophyta</taxon>
        <taxon>Tracheophyta</taxon>
        <taxon>Spermatophyta</taxon>
        <taxon>Magnoliopsida</taxon>
        <taxon>Liliopsida</taxon>
        <taxon>Poales</taxon>
        <taxon>Poaceae</taxon>
        <taxon>PACMAD clade</taxon>
        <taxon>Panicoideae</taxon>
        <taxon>Panicodae</taxon>
        <taxon>Paniceae</taxon>
        <taxon>Cenchrinae</taxon>
        <taxon>Setaria</taxon>
    </lineage>
</organism>
<feature type="compositionally biased region" description="Polar residues" evidence="8">
    <location>
        <begin position="82"/>
        <end position="93"/>
    </location>
</feature>
<evidence type="ECO:0000256" key="1">
    <source>
        <dbReference type="ARBA" id="ARBA00004167"/>
    </source>
</evidence>
<evidence type="ECO:0000256" key="8">
    <source>
        <dbReference type="SAM" id="MobiDB-lite"/>
    </source>
</evidence>
<sequence length="924" mass="98592">MGASRPARKGGSTEPSQCRAAHHFFLPFHFTREKRAARIQSTHSHHTTPVHQAWEAVHACHGVVAPPAPSPPFPRCGRSHSCPVQSPQRSQARSLSSPPSFPLLPHSASVLAAASRSKAHSSVAHRFYPSSLGAHRGSGRRPLPFPGTPTAMLARVLLVHLLLLLPAASEADQHRHYYRSRRALHEPLFPLESTPALPPPPPAPFFPFLPGAAAPPAPAVTPEVGSASTPADAGAGDASSSTSSSSPHPTAPANISSLAALPVSHSAPLRSVLSSHRLLTVVVAVAAVAAAVLAAALVYILARRRRRPSPKEEPVVYTKPSSLPPANPVLYDGADQHARGSTATVSSTSSPELRPMPPLPRQFQQTRMNLPSCSRAVLDSATGVKRAPEGAPPAAPPPPPPPPPPMPPVKDNGGAQATAAPPAPPPPLPRAGNGSGWLPRRLTERPVTTVIRASAGAVHPEESPGRAPSEKDADSDVAALPKLKPLHWDKVRASSGRPTVWDQLKASSFRVNEEMIETLFVSNSTRRSSKSGVRGPNSSLCSQENKVLDPKKSQNIAIMLRALNATKEEVCKALLDGQAESLGTELLEMLLKMAPTREEEIKLKEFREDALCKLGPAESFLKAVLAIPFAFKRVEAMLYITNFDSEVDYLKTSFKTLEAACEELRGSRLFHKILDAVLKTGNRMNTGTNRGNAHAFKLDALLKLVDVKGADGKTTLLHFVVEEIIKSEGANILATGQPTDQASALADDLQCKKVGLKIVASLGGELNSVKKAAAMDSDALASCVAKLSSGVRKISEVLHLNQHLGSEDGCKRFRASIGEFLRKAEAEIAGVQAQEGRALALVRETTEFFHGDSAKEEGHPLRLFMVVRDFLAALDHVCKDVGKMNERERAVSGGSSRRVENAPVPPRFNTVQSTSSEESSRSSP</sequence>
<dbReference type="SUPFAM" id="SSF101447">
    <property type="entry name" value="Formin homology 2 domain (FH2 domain)"/>
    <property type="match status" value="1"/>
</dbReference>
<dbReference type="PROSITE" id="PS51444">
    <property type="entry name" value="FH2"/>
    <property type="match status" value="1"/>
</dbReference>
<keyword evidence="12" id="KW-1185">Reference proteome</keyword>
<feature type="region of interest" description="Disordered" evidence="8">
    <location>
        <begin position="308"/>
        <end position="363"/>
    </location>
</feature>
<keyword evidence="2 9" id="KW-0812">Transmembrane</keyword>
<feature type="transmembrane region" description="Helical" evidence="9">
    <location>
        <begin position="278"/>
        <end position="302"/>
    </location>
</feature>
<dbReference type="InterPro" id="IPR027643">
    <property type="entry name" value="Formin-like_plant"/>
</dbReference>
<evidence type="ECO:0000256" key="5">
    <source>
        <dbReference type="ARBA" id="ARBA00023136"/>
    </source>
</evidence>
<evidence type="ECO:0000259" key="10">
    <source>
        <dbReference type="PROSITE" id="PS51444"/>
    </source>
</evidence>
<dbReference type="PANTHER" id="PTHR23213">
    <property type="entry name" value="FORMIN-RELATED"/>
    <property type="match status" value="1"/>
</dbReference>
<dbReference type="EMBL" id="CM016553">
    <property type="protein sequence ID" value="TKW34152.1"/>
    <property type="molecule type" value="Genomic_DNA"/>
</dbReference>
<evidence type="ECO:0000256" key="2">
    <source>
        <dbReference type="ARBA" id="ARBA00022692"/>
    </source>
</evidence>
<feature type="region of interest" description="Disordered" evidence="8">
    <location>
        <begin position="523"/>
        <end position="545"/>
    </location>
</feature>
<gene>
    <name evidence="11" type="ORF">SEVIR_2G285500v2</name>
</gene>
<dbReference type="Proteomes" id="UP000298652">
    <property type="component" value="Chromosome 2"/>
</dbReference>
<dbReference type="GO" id="GO:0045010">
    <property type="term" value="P:actin nucleation"/>
    <property type="evidence" value="ECO:0007669"/>
    <property type="project" value="InterPro"/>
</dbReference>
<dbReference type="OMA" id="ACCNQEN"/>
<dbReference type="AlphaFoldDB" id="A0A4U6VXC8"/>
<dbReference type="Gramene" id="TKW34152">
    <property type="protein sequence ID" value="TKW34152"/>
    <property type="gene ID" value="SEVIR_2G285500v2"/>
</dbReference>
<feature type="compositionally biased region" description="Basic and acidic residues" evidence="8">
    <location>
        <begin position="459"/>
        <end position="474"/>
    </location>
</feature>
<keyword evidence="5 9" id="KW-0472">Membrane</keyword>
<reference evidence="11" key="1">
    <citation type="submission" date="2019-03" db="EMBL/GenBank/DDBJ databases">
        <title>WGS assembly of Setaria viridis.</title>
        <authorList>
            <person name="Huang P."/>
            <person name="Jenkins J."/>
            <person name="Grimwood J."/>
            <person name="Barry K."/>
            <person name="Healey A."/>
            <person name="Mamidi S."/>
            <person name="Sreedasyam A."/>
            <person name="Shu S."/>
            <person name="Feldman M."/>
            <person name="Wu J."/>
            <person name="Yu Y."/>
            <person name="Chen C."/>
            <person name="Johnson J."/>
            <person name="Rokhsar D."/>
            <person name="Baxter I."/>
            <person name="Schmutz J."/>
            <person name="Brutnell T."/>
            <person name="Kellogg E."/>
        </authorList>
    </citation>
    <scope>NUCLEOTIDE SEQUENCE [LARGE SCALE GENOMIC DNA]</scope>
</reference>
<accession>A0A4U6VXC8</accession>
<dbReference type="GO" id="GO:0051015">
    <property type="term" value="F:actin filament binding"/>
    <property type="evidence" value="ECO:0007669"/>
    <property type="project" value="InterPro"/>
</dbReference>
<evidence type="ECO:0000256" key="3">
    <source>
        <dbReference type="ARBA" id="ARBA00022729"/>
    </source>
</evidence>
<dbReference type="Gene3D" id="1.20.58.2220">
    <property type="entry name" value="Formin, FH2 domain"/>
    <property type="match status" value="1"/>
</dbReference>
<feature type="region of interest" description="Disordered" evidence="8">
    <location>
        <begin position="217"/>
        <end position="251"/>
    </location>
</feature>
<feature type="compositionally biased region" description="Pro residues" evidence="8">
    <location>
        <begin position="390"/>
        <end position="408"/>
    </location>
</feature>
<evidence type="ECO:0000256" key="9">
    <source>
        <dbReference type="SAM" id="Phobius"/>
    </source>
</evidence>
<feature type="compositionally biased region" description="Polar residues" evidence="8">
    <location>
        <begin position="536"/>
        <end position="545"/>
    </location>
</feature>
<comment type="subcellular location">
    <subcellularLocation>
        <location evidence="1">Membrane</location>
        <topology evidence="1">Single-pass membrane protein</topology>
    </subcellularLocation>
</comment>
<comment type="similarity">
    <text evidence="6">Belongs to the formin-like family. Class-I subfamily.</text>
</comment>